<name>A0ABW6ASC6_9BACT</name>
<reference evidence="3" key="1">
    <citation type="journal article" date="2019" name="Int. J. Syst. Evol. Microbiol.">
        <title>The Global Catalogue of Microorganisms (GCM) 10K type strain sequencing project: providing services to taxonomists for standard genome sequencing and annotation.</title>
        <authorList>
            <consortium name="The Broad Institute Genomics Platform"/>
            <consortium name="The Broad Institute Genome Sequencing Center for Infectious Disease"/>
            <person name="Wu L."/>
            <person name="Ma J."/>
        </authorList>
    </citation>
    <scope>NUCLEOTIDE SEQUENCE [LARGE SCALE GENOMIC DNA]</scope>
    <source>
        <strain evidence="3">KCTC 52490</strain>
    </source>
</reference>
<gene>
    <name evidence="2" type="ORF">ACFS25_25125</name>
</gene>
<evidence type="ECO:0000313" key="3">
    <source>
        <dbReference type="Proteomes" id="UP001597512"/>
    </source>
</evidence>
<accession>A0ABW6ASC6</accession>
<dbReference type="Proteomes" id="UP001597512">
    <property type="component" value="Unassembled WGS sequence"/>
</dbReference>
<feature type="domain" description="DUF6965" evidence="1">
    <location>
        <begin position="4"/>
        <end position="63"/>
    </location>
</feature>
<dbReference type="EMBL" id="JBHUOM010000023">
    <property type="protein sequence ID" value="MFD2937088.1"/>
    <property type="molecule type" value="Genomic_DNA"/>
</dbReference>
<keyword evidence="3" id="KW-1185">Reference proteome</keyword>
<evidence type="ECO:0000313" key="2">
    <source>
        <dbReference type="EMBL" id="MFD2937088.1"/>
    </source>
</evidence>
<comment type="caution">
    <text evidence="2">The sequence shown here is derived from an EMBL/GenBank/DDBJ whole genome shotgun (WGS) entry which is preliminary data.</text>
</comment>
<dbReference type="RefSeq" id="WP_381506536.1">
    <property type="nucleotide sequence ID" value="NZ_JBHUOM010000023.1"/>
</dbReference>
<evidence type="ECO:0000259" key="1">
    <source>
        <dbReference type="Pfam" id="PF22292"/>
    </source>
</evidence>
<organism evidence="2 3">
    <name type="scientific">Spirosoma flavum</name>
    <dbReference type="NCBI Taxonomy" id="2048557"/>
    <lineage>
        <taxon>Bacteria</taxon>
        <taxon>Pseudomonadati</taxon>
        <taxon>Bacteroidota</taxon>
        <taxon>Cytophagia</taxon>
        <taxon>Cytophagales</taxon>
        <taxon>Cytophagaceae</taxon>
        <taxon>Spirosoma</taxon>
    </lineage>
</organism>
<proteinExistence type="predicted"/>
<dbReference type="Pfam" id="PF22292">
    <property type="entry name" value="DUF6965"/>
    <property type="match status" value="1"/>
</dbReference>
<protein>
    <submittedName>
        <fullName evidence="2">DUF6965 family protein</fullName>
    </submittedName>
</protein>
<sequence length="66" mass="7383">MQKEVEALVKWFEGKKLPEGYFAFSAWESTYNLANTVSLAFDNARAGNTNSLAVLKRVKEKLESGV</sequence>
<dbReference type="InterPro" id="IPR054238">
    <property type="entry name" value="DUF6965"/>
</dbReference>